<dbReference type="InterPro" id="IPR036086">
    <property type="entry name" value="ParB/Sulfiredoxin_sf"/>
</dbReference>
<dbReference type="InterPro" id="IPR050336">
    <property type="entry name" value="Chromosome_partition/occlusion"/>
</dbReference>
<proteinExistence type="predicted"/>
<feature type="compositionally biased region" description="Polar residues" evidence="1">
    <location>
        <begin position="396"/>
        <end position="405"/>
    </location>
</feature>
<comment type="caution">
    <text evidence="2">The sequence shown here is derived from an EMBL/GenBank/DDBJ whole genome shotgun (WGS) entry which is preliminary data.</text>
</comment>
<dbReference type="PANTHER" id="PTHR33375:SF7">
    <property type="entry name" value="CHROMOSOME 2-PARTITIONING PROTEIN PARB-RELATED"/>
    <property type="match status" value="1"/>
</dbReference>
<dbReference type="SUPFAM" id="SSF110849">
    <property type="entry name" value="ParB/Sulfiredoxin"/>
    <property type="match status" value="1"/>
</dbReference>
<feature type="region of interest" description="Disordered" evidence="1">
    <location>
        <begin position="393"/>
        <end position="415"/>
    </location>
</feature>
<gene>
    <name evidence="2" type="ORF">PQU92_13995</name>
</gene>
<protein>
    <submittedName>
        <fullName evidence="2">ParB/RepB/Spo0J family partition protein</fullName>
    </submittedName>
</protein>
<dbReference type="Proteomes" id="UP001214854">
    <property type="component" value="Unassembled WGS sequence"/>
</dbReference>
<evidence type="ECO:0000313" key="3">
    <source>
        <dbReference type="Proteomes" id="UP001214854"/>
    </source>
</evidence>
<feature type="region of interest" description="Disordered" evidence="1">
    <location>
        <begin position="641"/>
        <end position="684"/>
    </location>
</feature>
<sequence length="684" mass="74914">MTSIASKPSIALTVAQLVLSSLNLRAGEGADDGIPELASTLAPGAAGQLIPLFVKRADQPDIYEILDGRRRFLAWSSLIEAGRLASDHLVTAILCETDDEIAQAVVIANAMRKEIQYADILLTLNRLISEHYGFDDIARSLGMEVKEIRKMSVLGQLDIRILSAFKAQRFRLPLLRQIARIKDAEKIEALIEFIEESEGPIQDYNIRELFDEGLFATDVLLHAVPLSAYLAKGGRIEQDLFEEFPDKILDPKIVGDLWKAAMKPVIKALKGAGLSVEFSLNLPYGTPDGFKELGWEYRRLSQGDTGRIAELKAEAEALKADIDEAGTQGEHGRFIDLCKSYAAKALEAFNAEATPLIAKACKACVGAKGEVKVSFYVDKGEYQALLTRDAEDDDLTSTAGSSYSHGPTVDATPLPKSNLRPDVTLYGHAHHQRATTLAGRSLARSLIDTPMVALDVQLSAQFQQVVLGRSHDASKYILKVCAGARMSGLKDVDTPLLAPVIERLSKYKALYEDTGLHPFEWVSSLSPSEKLDLLAHITAAQVDMSELRTDYVRQDARAEAILIARTIGHEFKSHMEVAADYYLAFSKKALLAILVKMGLDPEEYTHLKRGQLAEAIHGLAHERGYVPPALNFHQDDYLELAAPDDGDETLSESDDETGSTAESEFEPEFDPELQATDGEAPLAA</sequence>
<accession>A0ABT5HWH6</accession>
<dbReference type="SUPFAM" id="SSF109709">
    <property type="entry name" value="KorB DNA-binding domain-like"/>
    <property type="match status" value="1"/>
</dbReference>
<feature type="compositionally biased region" description="Acidic residues" evidence="1">
    <location>
        <begin position="642"/>
        <end position="671"/>
    </location>
</feature>
<name>A0ABT5HWH6_9CAUL</name>
<keyword evidence="3" id="KW-1185">Reference proteome</keyword>
<evidence type="ECO:0000313" key="2">
    <source>
        <dbReference type="EMBL" id="MDC7684394.1"/>
    </source>
</evidence>
<reference evidence="2 3" key="1">
    <citation type="submission" date="2023-01" db="EMBL/GenBank/DDBJ databases">
        <title>Novel species of the genus Asticcacaulis isolated from rivers.</title>
        <authorList>
            <person name="Lu H."/>
        </authorList>
    </citation>
    <scope>NUCLEOTIDE SEQUENCE [LARGE SCALE GENOMIC DNA]</scope>
    <source>
        <strain evidence="2 3">BYS171W</strain>
    </source>
</reference>
<dbReference type="RefSeq" id="WP_272748869.1">
    <property type="nucleotide sequence ID" value="NZ_JAQQKX010000012.1"/>
</dbReference>
<dbReference type="EMBL" id="JAQQKX010000012">
    <property type="protein sequence ID" value="MDC7684394.1"/>
    <property type="molecule type" value="Genomic_DNA"/>
</dbReference>
<dbReference type="Gene3D" id="1.10.10.2830">
    <property type="match status" value="1"/>
</dbReference>
<organism evidence="2 3">
    <name type="scientific">Asticcacaulis aquaticus</name>
    <dbReference type="NCBI Taxonomy" id="2984212"/>
    <lineage>
        <taxon>Bacteria</taxon>
        <taxon>Pseudomonadati</taxon>
        <taxon>Pseudomonadota</taxon>
        <taxon>Alphaproteobacteria</taxon>
        <taxon>Caulobacterales</taxon>
        <taxon>Caulobacteraceae</taxon>
        <taxon>Asticcacaulis</taxon>
    </lineage>
</organism>
<dbReference type="PANTHER" id="PTHR33375">
    <property type="entry name" value="CHROMOSOME-PARTITIONING PROTEIN PARB-RELATED"/>
    <property type="match status" value="1"/>
</dbReference>
<evidence type="ECO:0000256" key="1">
    <source>
        <dbReference type="SAM" id="MobiDB-lite"/>
    </source>
</evidence>